<feature type="transmembrane region" description="Helical" evidence="8">
    <location>
        <begin position="12"/>
        <end position="31"/>
    </location>
</feature>
<dbReference type="Pfam" id="PF13532">
    <property type="entry name" value="2OG-FeII_Oxy_2"/>
    <property type="match status" value="1"/>
</dbReference>
<evidence type="ECO:0000256" key="8">
    <source>
        <dbReference type="SAM" id="Phobius"/>
    </source>
</evidence>
<dbReference type="Pfam" id="PF01925">
    <property type="entry name" value="TauE"/>
    <property type="match status" value="2"/>
</dbReference>
<feature type="compositionally biased region" description="Basic and acidic residues" evidence="7">
    <location>
        <begin position="548"/>
        <end position="569"/>
    </location>
</feature>
<organism evidence="10 11">
    <name type="scientific">Deinandra increscens subsp. villosa</name>
    <dbReference type="NCBI Taxonomy" id="3103831"/>
    <lineage>
        <taxon>Eukaryota</taxon>
        <taxon>Viridiplantae</taxon>
        <taxon>Streptophyta</taxon>
        <taxon>Embryophyta</taxon>
        <taxon>Tracheophyta</taxon>
        <taxon>Spermatophyta</taxon>
        <taxon>Magnoliopsida</taxon>
        <taxon>eudicotyledons</taxon>
        <taxon>Gunneridae</taxon>
        <taxon>Pentapetalae</taxon>
        <taxon>asterids</taxon>
        <taxon>campanulids</taxon>
        <taxon>Asterales</taxon>
        <taxon>Asteraceae</taxon>
        <taxon>Asteroideae</taxon>
        <taxon>Heliantheae alliance</taxon>
        <taxon>Madieae</taxon>
        <taxon>Madiinae</taxon>
        <taxon>Deinandra</taxon>
    </lineage>
</organism>
<feature type="region of interest" description="Disordered" evidence="7">
    <location>
        <begin position="494"/>
        <end position="514"/>
    </location>
</feature>
<name>A0AAP0GSL1_9ASTR</name>
<feature type="transmembrane region" description="Helical" evidence="8">
    <location>
        <begin position="87"/>
        <end position="120"/>
    </location>
</feature>
<keyword evidence="11" id="KW-1185">Reference proteome</keyword>
<evidence type="ECO:0000256" key="3">
    <source>
        <dbReference type="ARBA" id="ARBA00009142"/>
    </source>
</evidence>
<feature type="region of interest" description="Disordered" evidence="7">
    <location>
        <begin position="537"/>
        <end position="632"/>
    </location>
</feature>
<dbReference type="GO" id="GO:0031464">
    <property type="term" value="C:Cul4A-RING E3 ubiquitin ligase complex"/>
    <property type="evidence" value="ECO:0007669"/>
    <property type="project" value="TreeGrafter"/>
</dbReference>
<dbReference type="EMBL" id="JBCNJP010000023">
    <property type="protein sequence ID" value="KAK9058859.1"/>
    <property type="molecule type" value="Genomic_DNA"/>
</dbReference>
<keyword evidence="4 8" id="KW-0812">Transmembrane</keyword>
<dbReference type="PROSITE" id="PS51471">
    <property type="entry name" value="FE2OG_OXY"/>
    <property type="match status" value="1"/>
</dbReference>
<dbReference type="InterPro" id="IPR027450">
    <property type="entry name" value="AlkB-like"/>
</dbReference>
<evidence type="ECO:0000313" key="10">
    <source>
        <dbReference type="EMBL" id="KAK9058859.1"/>
    </source>
</evidence>
<feature type="transmembrane region" description="Helical" evidence="8">
    <location>
        <begin position="349"/>
        <end position="378"/>
    </location>
</feature>
<gene>
    <name evidence="10" type="ORF">SSX86_023703</name>
</gene>
<evidence type="ECO:0000256" key="1">
    <source>
        <dbReference type="ARBA" id="ARBA00004141"/>
    </source>
</evidence>
<dbReference type="InterPro" id="IPR037151">
    <property type="entry name" value="AlkB-like_sf"/>
</dbReference>
<dbReference type="PANTHER" id="PTHR14255:SF1">
    <property type="entry name" value="SULFITE EXPORTER TAUE_SAFE FAMILY PROTEIN 3"/>
    <property type="match status" value="1"/>
</dbReference>
<dbReference type="SUPFAM" id="SSF51197">
    <property type="entry name" value="Clavaminate synthase-like"/>
    <property type="match status" value="1"/>
</dbReference>
<protein>
    <recommendedName>
        <fullName evidence="9">Fe2OG dioxygenase domain-containing protein</fullName>
    </recommendedName>
</protein>
<keyword evidence="5 8" id="KW-1133">Transmembrane helix</keyword>
<dbReference type="PANTHER" id="PTHR14255">
    <property type="entry name" value="CEREBLON"/>
    <property type="match status" value="1"/>
</dbReference>
<dbReference type="GO" id="GO:0016020">
    <property type="term" value="C:membrane"/>
    <property type="evidence" value="ECO:0007669"/>
    <property type="project" value="UniProtKB-SubCell"/>
</dbReference>
<dbReference type="Gene3D" id="2.60.120.590">
    <property type="entry name" value="Alpha-ketoglutarate-dependent dioxygenase AlkB-like"/>
    <property type="match status" value="1"/>
</dbReference>
<evidence type="ECO:0000256" key="7">
    <source>
        <dbReference type="SAM" id="MobiDB-lite"/>
    </source>
</evidence>
<sequence length="899" mass="98417">MTEIGARRWSVLRFLSVMLMNFVVASMFASAERSVMIEDVATVAGYENGDGSETVNFVKLVKNLFQTDGSGYHHIWPEMEFGWKIVLGSFIGFCGAAFGSVGGVGGGGIFVPMLTLIIGFDAKSATAMSKCMIMGAAASTVYYNLKLRHPTLDMPIIDYDLALLIQPMLMLGISIGVAFNVIFADWMVTVLLIVLFIGTSTKAFFRGVETWKKETIMKKLFNFRRLLSAWRTMVGLFNSAEAEYKVLPGGPSNGSTTRPERTLRTEVPILENVCWKELGLLVFVWIAFLGLQIGKNYTSTCSTWYWVLNLSQIPISFGVSGYEAVSLHKGTRIISSMGDSASNLSIGQLVLYCSCGVLAGLVGGLLGLGGGFIMGPLFLELGVPPQVSSATATFAMTFSSSMSVVEYYLLKRFPVPYAAYFLLVATIAAFVGQHVVRRLIIILGRASLIIFILAFTIFVSAISLGGVGIVDMIGKFERHEYMGFENLCKYEMSGSNRQGNRSASDKSGSRIKHTDWKPKAKIDESVDGSCSKSDKSLVTGYNQGNHSASEKFDGRIKHTDRKPKEKIDGSLDSSCAKSDKSSDTGECIFIHPASDPKTSKLEPISLGDDEDSSKKTKQIGDKSQKEGDNERISHHVFDICPKKVGSAVKLKTPIHVKNRERRNQMKQATSGDSMKILRSGMVLMKGCISPDDQVSIVKTCRELGIGDGGFYQPGYRSGTKLHLKMMCLGKNWDPDTHTYTDIRPFDNSKPPGIPEKFLEMVKKAIKDSNEFILGNASSSDERKAFPPMSPDLCIINFYSKSGKLGLHQDKDESETSLRKGLPVVSFSIGDSAEFLYGETRSVDEADTVTLESGDVLIFGGKSRSIFHGVTSVTPNTAPTSVMEATDMLPGRLNLTFRQY</sequence>
<keyword evidence="6 8" id="KW-0472">Membrane</keyword>
<evidence type="ECO:0000313" key="11">
    <source>
        <dbReference type="Proteomes" id="UP001408789"/>
    </source>
</evidence>
<dbReference type="Proteomes" id="UP001408789">
    <property type="component" value="Unassembled WGS sequence"/>
</dbReference>
<evidence type="ECO:0000256" key="5">
    <source>
        <dbReference type="ARBA" id="ARBA00022989"/>
    </source>
</evidence>
<comment type="subcellular location">
    <subcellularLocation>
        <location evidence="1">Membrane</location>
        <topology evidence="1">Multi-pass membrane protein</topology>
    </subcellularLocation>
</comment>
<feature type="compositionally biased region" description="Basic and acidic residues" evidence="7">
    <location>
        <begin position="503"/>
        <end position="514"/>
    </location>
</feature>
<accession>A0AAP0GSL1</accession>
<feature type="transmembrane region" description="Helical" evidence="8">
    <location>
        <begin position="165"/>
        <end position="197"/>
    </location>
</feature>
<comment type="caution">
    <text evidence="10">The sequence shown here is derived from an EMBL/GenBank/DDBJ whole genome shotgun (WGS) entry which is preliminary data.</text>
</comment>
<feature type="domain" description="Fe2OG dioxygenase" evidence="9">
    <location>
        <begin position="789"/>
        <end position="899"/>
    </location>
</feature>
<feature type="compositionally biased region" description="Basic and acidic residues" evidence="7">
    <location>
        <begin position="612"/>
        <end position="632"/>
    </location>
</feature>
<evidence type="ECO:0000259" key="9">
    <source>
        <dbReference type="PROSITE" id="PS51471"/>
    </source>
</evidence>
<reference evidence="10 11" key="1">
    <citation type="submission" date="2024-04" db="EMBL/GenBank/DDBJ databases">
        <title>The reference genome of an endangered Asteraceae, Deinandra increscens subsp. villosa, native to the Central Coast of California.</title>
        <authorList>
            <person name="Guilliams M."/>
            <person name="Hasenstab-Lehman K."/>
            <person name="Meyer R."/>
            <person name="Mcevoy S."/>
        </authorList>
    </citation>
    <scope>NUCLEOTIDE SEQUENCE [LARGE SCALE GENOMIC DNA]</scope>
    <source>
        <tissue evidence="10">Leaf</tissue>
    </source>
</reference>
<dbReference type="InterPro" id="IPR005123">
    <property type="entry name" value="Oxoglu/Fe-dep_dioxygenase_dom"/>
</dbReference>
<dbReference type="AlphaFoldDB" id="A0AAP0GSL1"/>
<proteinExistence type="inferred from homology"/>
<feature type="transmembrane region" description="Helical" evidence="8">
    <location>
        <begin position="417"/>
        <end position="436"/>
    </location>
</feature>
<feature type="transmembrane region" description="Helical" evidence="8">
    <location>
        <begin position="448"/>
        <end position="470"/>
    </location>
</feature>
<comment type="similarity">
    <text evidence="3">Belongs to the 4-toluene sulfonate uptake permease (TSUP) (TC 2.A.102) family.</text>
</comment>
<comment type="similarity">
    <text evidence="2">Belongs to the alkB family.</text>
</comment>
<evidence type="ECO:0000256" key="6">
    <source>
        <dbReference type="ARBA" id="ARBA00023136"/>
    </source>
</evidence>
<dbReference type="GO" id="GO:0016567">
    <property type="term" value="P:protein ubiquitination"/>
    <property type="evidence" value="ECO:0007669"/>
    <property type="project" value="TreeGrafter"/>
</dbReference>
<evidence type="ECO:0000256" key="2">
    <source>
        <dbReference type="ARBA" id="ARBA00007879"/>
    </source>
</evidence>
<dbReference type="InterPro" id="IPR002781">
    <property type="entry name" value="TM_pro_TauE-like"/>
</dbReference>
<evidence type="ECO:0000256" key="4">
    <source>
        <dbReference type="ARBA" id="ARBA00022692"/>
    </source>
</evidence>